<evidence type="ECO:0000256" key="7">
    <source>
        <dbReference type="ARBA" id="ARBA00023136"/>
    </source>
</evidence>
<comment type="subcellular location">
    <subcellularLocation>
        <location evidence="1">Membrane</location>
        <topology evidence="1">Multi-pass membrane protein</topology>
    </subcellularLocation>
</comment>
<evidence type="ECO:0000313" key="11">
    <source>
        <dbReference type="Proteomes" id="UP000321080"/>
    </source>
</evidence>
<feature type="transmembrane region" description="Helical" evidence="9">
    <location>
        <begin position="116"/>
        <end position="134"/>
    </location>
</feature>
<dbReference type="AlphaFoldDB" id="A0A5C7GDZ3"/>
<dbReference type="EMBL" id="VRKQ01000020">
    <property type="protein sequence ID" value="TXG34864.1"/>
    <property type="molecule type" value="Genomic_DNA"/>
</dbReference>
<dbReference type="InterPro" id="IPR038377">
    <property type="entry name" value="Na/Glc_symporter_sf"/>
</dbReference>
<dbReference type="Proteomes" id="UP000321080">
    <property type="component" value="Unassembled WGS sequence"/>
</dbReference>
<comment type="similarity">
    <text evidence="2 8">Belongs to the sodium:solute symporter (SSF) (TC 2.A.21) family.</text>
</comment>
<dbReference type="PANTHER" id="PTHR48086">
    <property type="entry name" value="SODIUM/PROLINE SYMPORTER-RELATED"/>
    <property type="match status" value="1"/>
</dbReference>
<evidence type="ECO:0000256" key="3">
    <source>
        <dbReference type="ARBA" id="ARBA00022448"/>
    </source>
</evidence>
<feature type="transmembrane region" description="Helical" evidence="9">
    <location>
        <begin position="477"/>
        <end position="494"/>
    </location>
</feature>
<evidence type="ECO:0000256" key="2">
    <source>
        <dbReference type="ARBA" id="ARBA00006434"/>
    </source>
</evidence>
<keyword evidence="3" id="KW-0813">Transport</keyword>
<comment type="caution">
    <text evidence="10">The sequence shown here is derived from an EMBL/GenBank/DDBJ whole genome shotgun (WGS) entry which is preliminary data.</text>
</comment>
<feature type="transmembrane region" description="Helical" evidence="9">
    <location>
        <begin position="281"/>
        <end position="302"/>
    </location>
</feature>
<evidence type="ECO:0000256" key="9">
    <source>
        <dbReference type="SAM" id="Phobius"/>
    </source>
</evidence>
<keyword evidence="11" id="KW-1185">Reference proteome</keyword>
<dbReference type="PROSITE" id="PS50283">
    <property type="entry name" value="NA_SOLUT_SYMP_3"/>
    <property type="match status" value="1"/>
</dbReference>
<feature type="transmembrane region" description="Helical" evidence="9">
    <location>
        <begin position="6"/>
        <end position="24"/>
    </location>
</feature>
<feature type="transmembrane region" description="Helical" evidence="9">
    <location>
        <begin position="77"/>
        <end position="95"/>
    </location>
</feature>
<protein>
    <submittedName>
        <fullName evidence="10">Cation acetate symporter</fullName>
    </submittedName>
</protein>
<dbReference type="InterPro" id="IPR001734">
    <property type="entry name" value="Na/solute_symporter"/>
</dbReference>
<evidence type="ECO:0000256" key="1">
    <source>
        <dbReference type="ARBA" id="ARBA00004141"/>
    </source>
</evidence>
<dbReference type="PANTHER" id="PTHR48086:SF5">
    <property type="entry name" value="NA(+):SOLUTE SYMPORTER (SSF FAMILY)"/>
    <property type="match status" value="1"/>
</dbReference>
<feature type="transmembrane region" description="Helical" evidence="9">
    <location>
        <begin position="445"/>
        <end position="470"/>
    </location>
</feature>
<evidence type="ECO:0000256" key="6">
    <source>
        <dbReference type="ARBA" id="ARBA00022989"/>
    </source>
</evidence>
<dbReference type="GO" id="GO:0022857">
    <property type="term" value="F:transmembrane transporter activity"/>
    <property type="evidence" value="ECO:0007669"/>
    <property type="project" value="InterPro"/>
</dbReference>
<feature type="transmembrane region" description="Helical" evidence="9">
    <location>
        <begin position="179"/>
        <end position="198"/>
    </location>
</feature>
<proteinExistence type="inferred from homology"/>
<accession>A0A5C7GDZ3</accession>
<feature type="transmembrane region" description="Helical" evidence="9">
    <location>
        <begin position="373"/>
        <end position="397"/>
    </location>
</feature>
<dbReference type="PROSITE" id="PS00457">
    <property type="entry name" value="NA_SOLUT_SYMP_2"/>
    <property type="match status" value="1"/>
</dbReference>
<reference evidence="10 11" key="1">
    <citation type="submission" date="2019-08" db="EMBL/GenBank/DDBJ databases">
        <title>Seonamhaeicola sediminis sp. nov., isolated from marine sediment.</title>
        <authorList>
            <person name="Cao W.R."/>
        </authorList>
    </citation>
    <scope>NUCLEOTIDE SEQUENCE [LARGE SCALE GENOMIC DNA]</scope>
    <source>
        <strain evidence="10 11">1505</strain>
    </source>
</reference>
<dbReference type="Pfam" id="PF00474">
    <property type="entry name" value="SSF"/>
    <property type="match status" value="2"/>
</dbReference>
<keyword evidence="6 9" id="KW-1133">Transmembrane helix</keyword>
<dbReference type="InterPro" id="IPR018212">
    <property type="entry name" value="Na/solute_symporter_CS"/>
</dbReference>
<name>A0A5C7GDZ3_9FLAO</name>
<keyword evidence="7 9" id="KW-0472">Membrane</keyword>
<evidence type="ECO:0000256" key="4">
    <source>
        <dbReference type="ARBA" id="ARBA00022475"/>
    </source>
</evidence>
<evidence type="ECO:0000313" key="10">
    <source>
        <dbReference type="EMBL" id="TXG34864.1"/>
    </source>
</evidence>
<feature type="transmembrane region" description="Helical" evidence="9">
    <location>
        <begin position="514"/>
        <end position="535"/>
    </location>
</feature>
<dbReference type="GO" id="GO:0046942">
    <property type="term" value="P:carboxylic acid transport"/>
    <property type="evidence" value="ECO:0007669"/>
    <property type="project" value="UniProtKB-ARBA"/>
</dbReference>
<dbReference type="GO" id="GO:0005886">
    <property type="term" value="C:plasma membrane"/>
    <property type="evidence" value="ECO:0007669"/>
    <property type="project" value="TreeGrafter"/>
</dbReference>
<keyword evidence="4" id="KW-1003">Cell membrane</keyword>
<gene>
    <name evidence="10" type="ORF">FUA22_17165</name>
</gene>
<organism evidence="10 11">
    <name type="scientific">Seonamhaeicola maritimus</name>
    <dbReference type="NCBI Taxonomy" id="2591822"/>
    <lineage>
        <taxon>Bacteria</taxon>
        <taxon>Pseudomonadati</taxon>
        <taxon>Bacteroidota</taxon>
        <taxon>Flavobacteriia</taxon>
        <taxon>Flavobacteriales</taxon>
        <taxon>Flavobacteriaceae</taxon>
    </lineage>
</organism>
<evidence type="ECO:0000256" key="8">
    <source>
        <dbReference type="RuleBase" id="RU362091"/>
    </source>
</evidence>
<feature type="transmembrane region" description="Helical" evidence="9">
    <location>
        <begin position="418"/>
        <end position="439"/>
    </location>
</feature>
<keyword evidence="5 9" id="KW-0812">Transmembrane</keyword>
<evidence type="ECO:0000256" key="5">
    <source>
        <dbReference type="ARBA" id="ARBA00022692"/>
    </source>
</evidence>
<feature type="transmembrane region" description="Helical" evidence="9">
    <location>
        <begin position="247"/>
        <end position="269"/>
    </location>
</feature>
<sequence length="565" mass="60903">MGVQDWTYILVGITFTLYIGIAIWSRASSTKEFYIAGGGVSPWANGMATAADWMSAASFISMAGIISFAGYDGAVYLMGWTGGYVLLALLLAPYLRKFGKFTVPDFIGDRYYSKTARIVAVFCALIVSFTYVAGQMRGVGIVFSRFLEVDINTGVIIGMLIVLFYAVLGGMKGITYTQVAQYCVLIFAFMVPAIFISIQMTGNPIPQFGFGGELADGSGFLLDKLDGLSTELGFAEYTEGSKSTIDVFAITLALMVGTAGLPHVIVRFFTVKRVRDARKSAGIALLLIVLLYTTAPAVAVFARTNMIETVSDKPYTSMPEWFKKWETTGLISFKDKNEDGNIQYLANKEENELTIDRDIMVLANPEIAKLPNWVIALVAAGGLAAALSTAAGLLLVISSSVSHDLIKKVFKPSISEKGELVAARLSAVGAVVVAGYYGIHPPGFVAAVVALAFGLAAASFFPAIILGIFYKRMNKEGAIAGMVVGILAMLLYMIKYKLGWFDETLPDKSEWWFGISPEGFGTVAMLLNFIVSITIMKFTPAPPEDVQDIVENIRIPSGAGDAVNH</sequence>
<dbReference type="RefSeq" id="WP_147769862.1">
    <property type="nucleotide sequence ID" value="NZ_CANNCE010000006.1"/>
</dbReference>
<dbReference type="CDD" id="cd11480">
    <property type="entry name" value="SLC5sbd_u4"/>
    <property type="match status" value="1"/>
</dbReference>
<dbReference type="Gene3D" id="1.20.1730.10">
    <property type="entry name" value="Sodium/glucose cotransporter"/>
    <property type="match status" value="1"/>
</dbReference>
<dbReference type="OrthoDB" id="9814523at2"/>
<dbReference type="NCBIfam" id="TIGR03648">
    <property type="entry name" value="Na_symport_lg"/>
    <property type="match status" value="1"/>
</dbReference>
<feature type="transmembrane region" description="Helical" evidence="9">
    <location>
        <begin position="146"/>
        <end position="167"/>
    </location>
</feature>
<dbReference type="InterPro" id="IPR019899">
    <property type="entry name" value="Na/solute_symporter_VC_2705"/>
</dbReference>
<dbReference type="InterPro" id="IPR050277">
    <property type="entry name" value="Sodium:Solute_Symporter"/>
</dbReference>